<dbReference type="Pfam" id="PF13487">
    <property type="entry name" value="HD_5"/>
    <property type="match status" value="1"/>
</dbReference>
<dbReference type="InterPro" id="IPR037522">
    <property type="entry name" value="HD_GYP_dom"/>
</dbReference>
<dbReference type="RefSeq" id="WP_047811587.1">
    <property type="nucleotide sequence ID" value="NZ_LDZY01000015.1"/>
</dbReference>
<dbReference type="AlphaFoldDB" id="A0A0J1FLC3"/>
<dbReference type="PANTHER" id="PTHR43155:SF1">
    <property type="entry name" value="3'3'-CGAMP-SPECIFIC PHOSPHODIESTERASE 1"/>
    <property type="match status" value="1"/>
</dbReference>
<dbReference type="PATRIC" id="fig|476652.3.peg.3967"/>
<dbReference type="PROSITE" id="PS51832">
    <property type="entry name" value="HD_GYP"/>
    <property type="match status" value="1"/>
</dbReference>
<organism evidence="3 4">
    <name type="scientific">Desulfosporosinus acididurans</name>
    <dbReference type="NCBI Taxonomy" id="476652"/>
    <lineage>
        <taxon>Bacteria</taxon>
        <taxon>Bacillati</taxon>
        <taxon>Bacillota</taxon>
        <taxon>Clostridia</taxon>
        <taxon>Eubacteriales</taxon>
        <taxon>Desulfitobacteriaceae</taxon>
        <taxon>Desulfosporosinus</taxon>
    </lineage>
</organism>
<dbReference type="InterPro" id="IPR006675">
    <property type="entry name" value="HDIG_dom"/>
</dbReference>
<dbReference type="GO" id="GO:0071111">
    <property type="term" value="F:cyclic-guanylate-specific phosphodiesterase activity"/>
    <property type="evidence" value="ECO:0007669"/>
    <property type="project" value="UniProtKB-EC"/>
</dbReference>
<dbReference type="Proteomes" id="UP000036356">
    <property type="component" value="Unassembled WGS sequence"/>
</dbReference>
<evidence type="ECO:0000313" key="4">
    <source>
        <dbReference type="Proteomes" id="UP000036356"/>
    </source>
</evidence>
<sequence>MSLPEDAFYIRRMWSFSRALDLGLVDEEVERGLKFAVGQQHGERVAYIAMRLGRSLGLHKTELVHLTVAGLLHDIGAMGSFRTHYGNAKLLSKHCLVGSAIVERFPSGAILAPAIKYHHEMPGSARSALGVPADEVPLMARILSLADQVDLHLSRRQHTRKEREELLHWISREKGVSFFSEPAAAFEQLAAKESFWLDIEQPDLLQIVLGLLFGNWHVPLIRELETTGFTDELAATFADLIDQKSSFTARHSRSVAEVVERLAEGLGWSEQQRHEIYVAGLLHDLGKLSIPKKILDKQGPLDASEVDIIRTHTYYTHRLLTEAGFPTRMVEWAAHHHERLDGKGYPFALKDKEIDVGSRLMTIADMFAALTEDRPYRPAMSTTEALDIIQRGAGTSVDGELIVLARSQLFCR</sequence>
<feature type="domain" description="HD-GYP" evidence="2">
    <location>
        <begin position="226"/>
        <end position="412"/>
    </location>
</feature>
<proteinExistence type="predicted"/>
<dbReference type="InterPro" id="IPR006674">
    <property type="entry name" value="HD_domain"/>
</dbReference>
<dbReference type="SUPFAM" id="SSF109604">
    <property type="entry name" value="HD-domain/PDEase-like"/>
    <property type="match status" value="2"/>
</dbReference>
<evidence type="ECO:0000259" key="2">
    <source>
        <dbReference type="PROSITE" id="PS51832"/>
    </source>
</evidence>
<gene>
    <name evidence="3" type="primary">rpfG_9</name>
    <name evidence="3" type="ORF">DEAC_c37530</name>
</gene>
<evidence type="ECO:0000259" key="1">
    <source>
        <dbReference type="PROSITE" id="PS51831"/>
    </source>
</evidence>
<keyword evidence="3" id="KW-0378">Hydrolase</keyword>
<dbReference type="InterPro" id="IPR003607">
    <property type="entry name" value="HD/PDEase_dom"/>
</dbReference>
<dbReference type="Gene3D" id="1.10.3210.10">
    <property type="entry name" value="Hypothetical protein af1432"/>
    <property type="match status" value="2"/>
</dbReference>
<evidence type="ECO:0000313" key="3">
    <source>
        <dbReference type="EMBL" id="KLU64319.1"/>
    </source>
</evidence>
<dbReference type="EMBL" id="LDZY01000015">
    <property type="protein sequence ID" value="KLU64319.1"/>
    <property type="molecule type" value="Genomic_DNA"/>
</dbReference>
<dbReference type="NCBIfam" id="TIGR00277">
    <property type="entry name" value="HDIG"/>
    <property type="match status" value="1"/>
</dbReference>
<keyword evidence="4" id="KW-1185">Reference proteome</keyword>
<accession>A0A0J1FLC3</accession>
<dbReference type="CDD" id="cd00077">
    <property type="entry name" value="HDc"/>
    <property type="match status" value="2"/>
</dbReference>
<feature type="domain" description="HD" evidence="1">
    <location>
        <begin position="248"/>
        <end position="370"/>
    </location>
</feature>
<dbReference type="PANTHER" id="PTHR43155">
    <property type="entry name" value="CYCLIC DI-GMP PHOSPHODIESTERASE PA4108-RELATED"/>
    <property type="match status" value="1"/>
</dbReference>
<dbReference type="SMART" id="SM00471">
    <property type="entry name" value="HDc"/>
    <property type="match status" value="2"/>
</dbReference>
<reference evidence="3 4" key="1">
    <citation type="submission" date="2015-06" db="EMBL/GenBank/DDBJ databases">
        <title>Draft genome of the moderately acidophilic sulfate reducer Candidatus Desulfosporosinus acididurans strain M1.</title>
        <authorList>
            <person name="Poehlein A."/>
            <person name="Petzsch P."/>
            <person name="Johnson B.D."/>
            <person name="Schloemann M."/>
            <person name="Daniel R."/>
            <person name="Muehling M."/>
        </authorList>
    </citation>
    <scope>NUCLEOTIDE SEQUENCE [LARGE SCALE GENOMIC DNA]</scope>
    <source>
        <strain evidence="3 4">M1</strain>
    </source>
</reference>
<name>A0A0J1FLC3_9FIRM</name>
<dbReference type="PROSITE" id="PS51831">
    <property type="entry name" value="HD"/>
    <property type="match status" value="1"/>
</dbReference>
<comment type="caution">
    <text evidence="3">The sequence shown here is derived from an EMBL/GenBank/DDBJ whole genome shotgun (WGS) entry which is preliminary data.</text>
</comment>
<dbReference type="EC" id="3.1.4.52" evidence="3"/>
<dbReference type="STRING" id="476652.DEAC_c37530"/>
<dbReference type="Pfam" id="PF01966">
    <property type="entry name" value="HD"/>
    <property type="match status" value="1"/>
</dbReference>
<protein>
    <submittedName>
        <fullName evidence="3">Cyclic di-GMP phosphodiesterase response regulator RpfG</fullName>
        <ecNumber evidence="3">3.1.4.52</ecNumber>
    </submittedName>
</protein>